<protein>
    <submittedName>
        <fullName evidence="2">Uncharacterized protein</fullName>
    </submittedName>
</protein>
<comment type="caution">
    <text evidence="2">The sequence shown here is derived from an EMBL/GenBank/DDBJ whole genome shotgun (WGS) entry which is preliminary data.</text>
</comment>
<accession>A0A835PE06</accession>
<evidence type="ECO:0000256" key="1">
    <source>
        <dbReference type="SAM" id="MobiDB-lite"/>
    </source>
</evidence>
<dbReference type="Proteomes" id="UP000639772">
    <property type="component" value="Unassembled WGS sequence"/>
</dbReference>
<evidence type="ECO:0000313" key="2">
    <source>
        <dbReference type="EMBL" id="KAG0450421.1"/>
    </source>
</evidence>
<feature type="compositionally biased region" description="Basic residues" evidence="1">
    <location>
        <begin position="76"/>
        <end position="89"/>
    </location>
</feature>
<name>A0A835PE06_VANPL</name>
<feature type="region of interest" description="Disordered" evidence="1">
    <location>
        <begin position="49"/>
        <end position="89"/>
    </location>
</feature>
<organism evidence="2 3">
    <name type="scientific">Vanilla planifolia</name>
    <name type="common">Vanilla</name>
    <dbReference type="NCBI Taxonomy" id="51239"/>
    <lineage>
        <taxon>Eukaryota</taxon>
        <taxon>Viridiplantae</taxon>
        <taxon>Streptophyta</taxon>
        <taxon>Embryophyta</taxon>
        <taxon>Tracheophyta</taxon>
        <taxon>Spermatophyta</taxon>
        <taxon>Magnoliopsida</taxon>
        <taxon>Liliopsida</taxon>
        <taxon>Asparagales</taxon>
        <taxon>Orchidaceae</taxon>
        <taxon>Vanilloideae</taxon>
        <taxon>Vanilleae</taxon>
        <taxon>Vanilla</taxon>
    </lineage>
</organism>
<evidence type="ECO:0000313" key="3">
    <source>
        <dbReference type="Proteomes" id="UP000639772"/>
    </source>
</evidence>
<reference evidence="2 3" key="1">
    <citation type="journal article" date="2020" name="Nat. Food">
        <title>A phased Vanilla planifolia genome enables genetic improvement of flavour and production.</title>
        <authorList>
            <person name="Hasing T."/>
            <person name="Tang H."/>
            <person name="Brym M."/>
            <person name="Khazi F."/>
            <person name="Huang T."/>
            <person name="Chambers A.H."/>
        </authorList>
    </citation>
    <scope>NUCLEOTIDE SEQUENCE [LARGE SCALE GENOMIC DNA]</scope>
    <source>
        <tissue evidence="2">Leaf</tissue>
    </source>
</reference>
<dbReference type="EMBL" id="JADCNM010000124">
    <property type="protein sequence ID" value="KAG0450421.1"/>
    <property type="molecule type" value="Genomic_DNA"/>
</dbReference>
<sequence>MEVREIAENPSGDSADKATPWEVNGCYMVAGAGDTQPLARETELFHERTNRPTALRKAMRAEHSAERSPIVGDERRKKRRTMSGKSIWR</sequence>
<dbReference type="AlphaFoldDB" id="A0A835PE06"/>
<proteinExistence type="predicted"/>
<gene>
    <name evidence="2" type="ORF">HPP92_026741</name>
</gene>